<dbReference type="AlphaFoldDB" id="A0A4Y2K0Q6"/>
<evidence type="ECO:0000313" key="6">
    <source>
        <dbReference type="EMBL" id="GBM96253.1"/>
    </source>
</evidence>
<sequence>MKDGFAERFEQFKTNKSTLAFIVNPLNTNTNEINIESFEIYAGLLQMQLMDLKTKHLWSGKFTELKSKLEELEVQKCMHIAQHKWTALKDIPRVEALIFGAWYSLAECYNSSCHENQCAPGHCIEVLGKATCLCPEEEFRSNGGKCVAKRCSEPLLCWPGKCIVKNGRETCLCPEGFVSSHGLCKKTNGKCQRTLNCSPGDCYIVENKEACLCPPGYFSEQGFCKEAVNICEKLDCKPGNCVKEFGAEKCLCPAGYTVKDDKCVEIALHVPGKLTTVMLMVIVSAVSVILTTLFGVGICYYFSQRT</sequence>
<accession>A0A4Y2K0Q6</accession>
<keyword evidence="4" id="KW-1133">Transmembrane helix</keyword>
<feature type="domain" description="EGF-like" evidence="5">
    <location>
        <begin position="107"/>
        <end position="147"/>
    </location>
</feature>
<evidence type="ECO:0000313" key="7">
    <source>
        <dbReference type="Proteomes" id="UP000499080"/>
    </source>
</evidence>
<dbReference type="SMART" id="SM00181">
    <property type="entry name" value="EGF"/>
    <property type="match status" value="4"/>
</dbReference>
<dbReference type="SUPFAM" id="SSF57184">
    <property type="entry name" value="Growth factor receptor domain"/>
    <property type="match status" value="1"/>
</dbReference>
<dbReference type="InterPro" id="IPR050751">
    <property type="entry name" value="ECM_structural_protein"/>
</dbReference>
<comment type="caution">
    <text evidence="6">The sequence shown here is derived from an EMBL/GenBank/DDBJ whole genome shotgun (WGS) entry which is preliminary data.</text>
</comment>
<evidence type="ECO:0000256" key="4">
    <source>
        <dbReference type="SAM" id="Phobius"/>
    </source>
</evidence>
<dbReference type="EMBL" id="BGPR01004129">
    <property type="protein sequence ID" value="GBM96253.1"/>
    <property type="molecule type" value="Genomic_DNA"/>
</dbReference>
<feature type="domain" description="EGF-like" evidence="5">
    <location>
        <begin position="150"/>
        <end position="185"/>
    </location>
</feature>
<dbReference type="PANTHER" id="PTHR24034">
    <property type="entry name" value="EGF-LIKE DOMAIN-CONTAINING PROTEIN"/>
    <property type="match status" value="1"/>
</dbReference>
<name>A0A4Y2K0Q6_ARAVE</name>
<feature type="domain" description="EGF-like" evidence="5">
    <location>
        <begin position="190"/>
        <end position="225"/>
    </location>
</feature>
<proteinExistence type="predicted"/>
<keyword evidence="4" id="KW-0472">Membrane</keyword>
<evidence type="ECO:0000256" key="1">
    <source>
        <dbReference type="ARBA" id="ARBA00022536"/>
    </source>
</evidence>
<feature type="transmembrane region" description="Helical" evidence="4">
    <location>
        <begin position="277"/>
        <end position="302"/>
    </location>
</feature>
<feature type="domain" description="EGF-like" evidence="5">
    <location>
        <begin position="230"/>
        <end position="264"/>
    </location>
</feature>
<evidence type="ECO:0000256" key="3">
    <source>
        <dbReference type="ARBA" id="ARBA00022737"/>
    </source>
</evidence>
<dbReference type="OrthoDB" id="409374at2759"/>
<keyword evidence="1" id="KW-0245">EGF-like domain</keyword>
<organism evidence="6 7">
    <name type="scientific">Araneus ventricosus</name>
    <name type="common">Orbweaver spider</name>
    <name type="synonym">Epeira ventricosa</name>
    <dbReference type="NCBI Taxonomy" id="182803"/>
    <lineage>
        <taxon>Eukaryota</taxon>
        <taxon>Metazoa</taxon>
        <taxon>Ecdysozoa</taxon>
        <taxon>Arthropoda</taxon>
        <taxon>Chelicerata</taxon>
        <taxon>Arachnida</taxon>
        <taxon>Araneae</taxon>
        <taxon>Araneomorphae</taxon>
        <taxon>Entelegynae</taxon>
        <taxon>Araneoidea</taxon>
        <taxon>Araneidae</taxon>
        <taxon>Araneus</taxon>
    </lineage>
</organism>
<reference evidence="6 7" key="1">
    <citation type="journal article" date="2019" name="Sci. Rep.">
        <title>Orb-weaving spider Araneus ventricosus genome elucidates the spidroin gene catalogue.</title>
        <authorList>
            <person name="Kono N."/>
            <person name="Nakamura H."/>
            <person name="Ohtoshi R."/>
            <person name="Moran D.A.P."/>
            <person name="Shinohara A."/>
            <person name="Yoshida Y."/>
            <person name="Fujiwara M."/>
            <person name="Mori M."/>
            <person name="Tomita M."/>
            <person name="Arakawa K."/>
        </authorList>
    </citation>
    <scope>NUCLEOTIDE SEQUENCE [LARGE SCALE GENOMIC DNA]</scope>
</reference>
<keyword evidence="2" id="KW-0732">Signal</keyword>
<dbReference type="InterPro" id="IPR009030">
    <property type="entry name" value="Growth_fac_rcpt_cys_sf"/>
</dbReference>
<gene>
    <name evidence="6" type="ORF">AVEN_134441_1</name>
</gene>
<dbReference type="PANTHER" id="PTHR24034:SF209">
    <property type="entry name" value="EGF-LIKE DOMAIN-CONTAINING PROTEIN"/>
    <property type="match status" value="1"/>
</dbReference>
<keyword evidence="3" id="KW-0677">Repeat</keyword>
<evidence type="ECO:0000256" key="2">
    <source>
        <dbReference type="ARBA" id="ARBA00022729"/>
    </source>
</evidence>
<dbReference type="InterPro" id="IPR000742">
    <property type="entry name" value="EGF"/>
</dbReference>
<evidence type="ECO:0000259" key="5">
    <source>
        <dbReference type="SMART" id="SM00181"/>
    </source>
</evidence>
<dbReference type="Gene3D" id="2.10.25.10">
    <property type="entry name" value="Laminin"/>
    <property type="match status" value="1"/>
</dbReference>
<protein>
    <recommendedName>
        <fullName evidence="5">EGF-like domain-containing protein</fullName>
    </recommendedName>
</protein>
<keyword evidence="4" id="KW-0812">Transmembrane</keyword>
<dbReference type="Proteomes" id="UP000499080">
    <property type="component" value="Unassembled WGS sequence"/>
</dbReference>
<keyword evidence="7" id="KW-1185">Reference proteome</keyword>